<accession>A0ABP9F8Q7</accession>
<dbReference type="RefSeq" id="WP_345274201.1">
    <property type="nucleotide sequence ID" value="NZ_BAABJH010000005.1"/>
</dbReference>
<dbReference type="InterPro" id="IPR011050">
    <property type="entry name" value="Pectin_lyase_fold/virulence"/>
</dbReference>
<evidence type="ECO:0000313" key="2">
    <source>
        <dbReference type="EMBL" id="GAA4896829.1"/>
    </source>
</evidence>
<organism evidence="2 3">
    <name type="scientific">Flaviramulus aquimarinus</name>
    <dbReference type="NCBI Taxonomy" id="1170456"/>
    <lineage>
        <taxon>Bacteria</taxon>
        <taxon>Pseudomonadati</taxon>
        <taxon>Bacteroidota</taxon>
        <taxon>Flavobacteriia</taxon>
        <taxon>Flavobacteriales</taxon>
        <taxon>Flavobacteriaceae</taxon>
        <taxon>Flaviramulus</taxon>
    </lineage>
</organism>
<evidence type="ECO:0000256" key="1">
    <source>
        <dbReference type="SAM" id="SignalP"/>
    </source>
</evidence>
<dbReference type="EMBL" id="BAABJH010000005">
    <property type="protein sequence ID" value="GAA4896829.1"/>
    <property type="molecule type" value="Genomic_DNA"/>
</dbReference>
<gene>
    <name evidence="2" type="ORF">GCM10023311_21970</name>
</gene>
<sequence>MKTSTFFKQAILYIFLGFMSLTLSAQTTHIVNNNAGASTDFTSLQAAIDAATGGDIIYVQHSPTTYGAITVNKAITIIGRSRGDNGYISTVGTITLTTGASNVTLKGLKISSISDNSASNGSNLTDLSIFDCDFTSSMSIGFYANIDNILMQGNIFRSTFRLYGKTSNILVTNNLFLGSTNQFYTTDTLLFSNNVVAAAGSGADLTNSSTSGLLNISNSIFVINSSANRQIDLNVGSGTIQVDNCISYNYNTTYTYNFETGTGITINGNVQSNINPLFTNIDNTVSQSVAGTSSGYDPGIDDLTLQGGSTVTDDGLHEAYNFKPFGTPTGYPSLKVTTYSPTVPKNGNLSVTIEAKTN</sequence>
<feature type="signal peptide" evidence="1">
    <location>
        <begin position="1"/>
        <end position="25"/>
    </location>
</feature>
<feature type="chain" id="PRO_5047165191" evidence="1">
    <location>
        <begin position="26"/>
        <end position="358"/>
    </location>
</feature>
<protein>
    <submittedName>
        <fullName evidence="2">Uncharacterized protein</fullName>
    </submittedName>
</protein>
<reference evidence="3" key="1">
    <citation type="journal article" date="2019" name="Int. J. Syst. Evol. Microbiol.">
        <title>The Global Catalogue of Microorganisms (GCM) 10K type strain sequencing project: providing services to taxonomists for standard genome sequencing and annotation.</title>
        <authorList>
            <consortium name="The Broad Institute Genomics Platform"/>
            <consortium name="The Broad Institute Genome Sequencing Center for Infectious Disease"/>
            <person name="Wu L."/>
            <person name="Ma J."/>
        </authorList>
    </citation>
    <scope>NUCLEOTIDE SEQUENCE [LARGE SCALE GENOMIC DNA]</scope>
    <source>
        <strain evidence="3">JCM 18274</strain>
    </source>
</reference>
<keyword evidence="1" id="KW-0732">Signal</keyword>
<dbReference type="InterPro" id="IPR012334">
    <property type="entry name" value="Pectin_lyas_fold"/>
</dbReference>
<dbReference type="Proteomes" id="UP001500433">
    <property type="component" value="Unassembled WGS sequence"/>
</dbReference>
<dbReference type="Gene3D" id="2.160.20.10">
    <property type="entry name" value="Single-stranded right-handed beta-helix, Pectin lyase-like"/>
    <property type="match status" value="1"/>
</dbReference>
<evidence type="ECO:0000313" key="3">
    <source>
        <dbReference type="Proteomes" id="UP001500433"/>
    </source>
</evidence>
<proteinExistence type="predicted"/>
<dbReference type="SUPFAM" id="SSF51126">
    <property type="entry name" value="Pectin lyase-like"/>
    <property type="match status" value="1"/>
</dbReference>
<name>A0ABP9F8Q7_9FLAO</name>
<keyword evidence="3" id="KW-1185">Reference proteome</keyword>
<comment type="caution">
    <text evidence="2">The sequence shown here is derived from an EMBL/GenBank/DDBJ whole genome shotgun (WGS) entry which is preliminary data.</text>
</comment>